<gene>
    <name evidence="4" type="ORF">ACHAW5_010583</name>
</gene>
<feature type="region of interest" description="Disordered" evidence="3">
    <location>
        <begin position="159"/>
        <end position="178"/>
    </location>
</feature>
<evidence type="ECO:0000256" key="1">
    <source>
        <dbReference type="ARBA" id="ARBA00022741"/>
    </source>
</evidence>
<dbReference type="InterPro" id="IPR033756">
    <property type="entry name" value="YlxH/NBP35"/>
</dbReference>
<feature type="region of interest" description="Disordered" evidence="3">
    <location>
        <begin position="54"/>
        <end position="114"/>
    </location>
</feature>
<dbReference type="SUPFAM" id="SSF52540">
    <property type="entry name" value="P-loop containing nucleoside triphosphate hydrolases"/>
    <property type="match status" value="1"/>
</dbReference>
<keyword evidence="2" id="KW-0067">ATP-binding</keyword>
<feature type="compositionally biased region" description="Gly residues" evidence="3">
    <location>
        <begin position="585"/>
        <end position="596"/>
    </location>
</feature>
<comment type="caution">
    <text evidence="4">The sequence shown here is derived from an EMBL/GenBank/DDBJ whole genome shotgun (WGS) entry which is preliminary data.</text>
</comment>
<evidence type="ECO:0000313" key="5">
    <source>
        <dbReference type="Proteomes" id="UP001530315"/>
    </source>
</evidence>
<dbReference type="InterPro" id="IPR044304">
    <property type="entry name" value="NUBPL-like"/>
</dbReference>
<dbReference type="Proteomes" id="UP001530315">
    <property type="component" value="Unassembled WGS sequence"/>
</dbReference>
<dbReference type="Pfam" id="PF10609">
    <property type="entry name" value="ParA"/>
    <property type="match status" value="2"/>
</dbReference>
<dbReference type="EMBL" id="JALLAZ020000092">
    <property type="protein sequence ID" value="KAL3804260.1"/>
    <property type="molecule type" value="Genomic_DNA"/>
</dbReference>
<protein>
    <submittedName>
        <fullName evidence="4">Uncharacterized protein</fullName>
    </submittedName>
</protein>
<dbReference type="AlphaFoldDB" id="A0ABD3QVG1"/>
<evidence type="ECO:0000256" key="2">
    <source>
        <dbReference type="ARBA" id="ARBA00022840"/>
    </source>
</evidence>
<name>A0ABD3QVG1_9STRA</name>
<keyword evidence="5" id="KW-1185">Reference proteome</keyword>
<reference evidence="4 5" key="1">
    <citation type="submission" date="2024-10" db="EMBL/GenBank/DDBJ databases">
        <title>Updated reference genomes for cyclostephanoid diatoms.</title>
        <authorList>
            <person name="Roberts W.R."/>
            <person name="Alverson A.J."/>
        </authorList>
    </citation>
    <scope>NUCLEOTIDE SEQUENCE [LARGE SCALE GENOMIC DNA]</scope>
    <source>
        <strain evidence="4 5">AJA276-08</strain>
    </source>
</reference>
<dbReference type="InterPro" id="IPR000808">
    <property type="entry name" value="Mrp-like_CS"/>
</dbReference>
<feature type="region of interest" description="Disordered" evidence="3">
    <location>
        <begin position="498"/>
        <end position="520"/>
    </location>
</feature>
<feature type="compositionally biased region" description="Low complexity" evidence="3">
    <location>
        <begin position="86"/>
        <end position="110"/>
    </location>
</feature>
<dbReference type="Gene3D" id="3.40.50.300">
    <property type="entry name" value="P-loop containing nucleotide triphosphate hydrolases"/>
    <property type="match status" value="1"/>
</dbReference>
<sequence length="661" mass="70115">MRVRLRVHHGACASPAASAIIITSHISIGGGAPPLPLLGSIKPMPAVGRCFFRPRRGGAPPHRPSRCTLAGGPERRGRSLVRRRLGLSSDSSSSMTMTTVTTRTTSGRPPAGRRRIFRIRAADDGASGGRAGRLARLSNMNLRLSAALEDHLLTTMNSETTTTKRGGDGRRMDDHDYDSHDQRLVDPILSRRSITRAGLDWVRGNRVINIDDDNEEYDDKDSIVVTIRPPTMLHPRLDELAAGVADFVREGAASWIEESGWSDFLPGEDEAQSHRIGVTVDVYPMFVVIIGGVGVGVNVALRDVSHVLAVYSCKGGVGKSTVAVNLAYRLSASGGRIGLVDLDVYGPSLPLLVRPDDPTRVLGSSRGGGAAVMRGPMAGKVVRQLRHGTNWGSLDVLVLDLPPGTGDVQLEACQPLSLSGAVAGVDMGVPTLGVVENMSYFVCEGGGRHYPFGKSRNWDDEGGSSPSAAAAAASHYLPGLTRSRIPLCCDGSPGGLYNGTTDVRGEPAIDRSRDDDVRGHDRRGRRIQFFDTPFTGLSVDGASGNLIKVVAGIELRHRDSRTGEEEEEAGGPTMTAREGAPTMQGGVGCGGGGDWGGSSSMVRHHTSRDIGPNAASHEDGNYGYEVEWGDGSKIIYSLLAIAKAAGGGRKAPPWIVGEQRR</sequence>
<dbReference type="PROSITE" id="PS01215">
    <property type="entry name" value="MRP"/>
    <property type="match status" value="1"/>
</dbReference>
<dbReference type="InterPro" id="IPR027417">
    <property type="entry name" value="P-loop_NTPase"/>
</dbReference>
<evidence type="ECO:0000313" key="4">
    <source>
        <dbReference type="EMBL" id="KAL3804260.1"/>
    </source>
</evidence>
<accession>A0ABD3QVG1</accession>
<feature type="compositionally biased region" description="Basic and acidic residues" evidence="3">
    <location>
        <begin position="503"/>
        <end position="519"/>
    </location>
</feature>
<dbReference type="PANTHER" id="PTHR42961">
    <property type="entry name" value="IRON-SULFUR PROTEIN NUBPL"/>
    <property type="match status" value="1"/>
</dbReference>
<keyword evidence="1" id="KW-0547">Nucleotide-binding</keyword>
<feature type="compositionally biased region" description="Basic and acidic residues" evidence="3">
    <location>
        <begin position="165"/>
        <end position="178"/>
    </location>
</feature>
<proteinExistence type="predicted"/>
<organism evidence="4 5">
    <name type="scientific">Stephanodiscus triporus</name>
    <dbReference type="NCBI Taxonomy" id="2934178"/>
    <lineage>
        <taxon>Eukaryota</taxon>
        <taxon>Sar</taxon>
        <taxon>Stramenopiles</taxon>
        <taxon>Ochrophyta</taxon>
        <taxon>Bacillariophyta</taxon>
        <taxon>Coscinodiscophyceae</taxon>
        <taxon>Thalassiosirophycidae</taxon>
        <taxon>Stephanodiscales</taxon>
        <taxon>Stephanodiscaceae</taxon>
        <taxon>Stephanodiscus</taxon>
    </lineage>
</organism>
<feature type="region of interest" description="Disordered" evidence="3">
    <location>
        <begin position="558"/>
        <end position="618"/>
    </location>
</feature>
<dbReference type="PANTHER" id="PTHR42961:SF2">
    <property type="entry name" value="IRON-SULFUR PROTEIN NUBPL"/>
    <property type="match status" value="1"/>
</dbReference>
<dbReference type="GO" id="GO:0005524">
    <property type="term" value="F:ATP binding"/>
    <property type="evidence" value="ECO:0007669"/>
    <property type="project" value="UniProtKB-KW"/>
</dbReference>
<evidence type="ECO:0000256" key="3">
    <source>
        <dbReference type="SAM" id="MobiDB-lite"/>
    </source>
</evidence>